<keyword evidence="1" id="KW-0812">Transmembrane</keyword>
<sequence length="363" mass="41686">MGKSYLIEGYRFMIAVSILVYHILRVWEIETNFRLGVEFFFILSGFLLMAHIEKHPEESVPHLIWNKISNFYPYIIVSFIATSIVVAWVTRQNIGVLMFNHIHELLFLTNILKGVKDVTWLNGSGQLWFITAQLWATLILSWYIKKHRETYESIGMILIAIGGYITIIRCKGYLNIGTYWKIGENEIFLPLLLFRAIAGLACGSMAYMGYSKMKKYDFTDLAKRGGTVLSVLCMLTGICLSARNREQLINTYSWRAVIVVLLYMTAILLAFIFAKDYPKTKWMKKLYEMCGRSSMLIYVTHTLVIYLIRHTVGMPEFSWQSIALVCIGTVTASAVCELSVRLIRNGWRGITTALIKKCIILTE</sequence>
<dbReference type="PANTHER" id="PTHR23028">
    <property type="entry name" value="ACETYLTRANSFERASE"/>
    <property type="match status" value="1"/>
</dbReference>
<accession>A0ABR7N5W6</accession>
<keyword evidence="3" id="KW-0808">Transferase</keyword>
<dbReference type="RefSeq" id="WP_249306373.1">
    <property type="nucleotide sequence ID" value="NZ_JACRSZ010000001.1"/>
</dbReference>
<organism evidence="3 4">
    <name type="scientific">Jingyaoa shaoxingensis</name>
    <dbReference type="NCBI Taxonomy" id="2763671"/>
    <lineage>
        <taxon>Bacteria</taxon>
        <taxon>Bacillati</taxon>
        <taxon>Bacillota</taxon>
        <taxon>Clostridia</taxon>
        <taxon>Lachnospirales</taxon>
        <taxon>Lachnospiraceae</taxon>
        <taxon>Jingyaoa</taxon>
    </lineage>
</organism>
<dbReference type="InterPro" id="IPR002656">
    <property type="entry name" value="Acyl_transf_3_dom"/>
</dbReference>
<proteinExistence type="predicted"/>
<evidence type="ECO:0000313" key="4">
    <source>
        <dbReference type="Proteomes" id="UP000657421"/>
    </source>
</evidence>
<feature type="domain" description="Acyltransferase 3" evidence="2">
    <location>
        <begin position="8"/>
        <end position="335"/>
    </location>
</feature>
<keyword evidence="1" id="KW-1133">Transmembrane helix</keyword>
<feature type="transmembrane region" description="Helical" evidence="1">
    <location>
        <begin position="295"/>
        <end position="312"/>
    </location>
</feature>
<evidence type="ECO:0000259" key="2">
    <source>
        <dbReference type="Pfam" id="PF01757"/>
    </source>
</evidence>
<dbReference type="InterPro" id="IPR050879">
    <property type="entry name" value="Acyltransferase_3"/>
</dbReference>
<evidence type="ECO:0000256" key="1">
    <source>
        <dbReference type="SAM" id="Phobius"/>
    </source>
</evidence>
<feature type="transmembrane region" description="Helical" evidence="1">
    <location>
        <begin position="126"/>
        <end position="144"/>
    </location>
</feature>
<dbReference type="GO" id="GO:0016746">
    <property type="term" value="F:acyltransferase activity"/>
    <property type="evidence" value="ECO:0007669"/>
    <property type="project" value="UniProtKB-KW"/>
</dbReference>
<feature type="transmembrane region" description="Helical" evidence="1">
    <location>
        <begin position="71"/>
        <end position="90"/>
    </location>
</feature>
<keyword evidence="3" id="KW-0012">Acyltransferase</keyword>
<feature type="transmembrane region" description="Helical" evidence="1">
    <location>
        <begin position="187"/>
        <end position="209"/>
    </location>
</feature>
<comment type="caution">
    <text evidence="3">The sequence shown here is derived from an EMBL/GenBank/DDBJ whole genome shotgun (WGS) entry which is preliminary data.</text>
</comment>
<reference evidence="3 4" key="1">
    <citation type="submission" date="2020-08" db="EMBL/GenBank/DDBJ databases">
        <title>Genome public.</title>
        <authorList>
            <person name="Liu C."/>
            <person name="Sun Q."/>
        </authorList>
    </citation>
    <scope>NUCLEOTIDE SEQUENCE [LARGE SCALE GENOMIC DNA]</scope>
    <source>
        <strain evidence="3 4">NSJ-46</strain>
    </source>
</reference>
<keyword evidence="1" id="KW-0472">Membrane</keyword>
<feature type="transmembrane region" description="Helical" evidence="1">
    <location>
        <begin position="318"/>
        <end position="340"/>
    </location>
</feature>
<keyword evidence="4" id="KW-1185">Reference proteome</keyword>
<feature type="transmembrane region" description="Helical" evidence="1">
    <location>
        <begin position="151"/>
        <end position="167"/>
    </location>
</feature>
<evidence type="ECO:0000313" key="3">
    <source>
        <dbReference type="EMBL" id="MBC8571540.1"/>
    </source>
</evidence>
<dbReference type="Pfam" id="PF01757">
    <property type="entry name" value="Acyl_transf_3"/>
    <property type="match status" value="1"/>
</dbReference>
<feature type="transmembrane region" description="Helical" evidence="1">
    <location>
        <begin position="9"/>
        <end position="27"/>
    </location>
</feature>
<protein>
    <submittedName>
        <fullName evidence="3">Acyltransferase</fullName>
    </submittedName>
</protein>
<feature type="transmembrane region" description="Helical" evidence="1">
    <location>
        <begin position="33"/>
        <end position="50"/>
    </location>
</feature>
<dbReference type="PANTHER" id="PTHR23028:SF53">
    <property type="entry name" value="ACYL_TRANSF_3 DOMAIN-CONTAINING PROTEIN"/>
    <property type="match status" value="1"/>
</dbReference>
<feature type="transmembrane region" description="Helical" evidence="1">
    <location>
        <begin position="252"/>
        <end position="274"/>
    </location>
</feature>
<dbReference type="EMBL" id="JACRSZ010000001">
    <property type="protein sequence ID" value="MBC8571540.1"/>
    <property type="molecule type" value="Genomic_DNA"/>
</dbReference>
<dbReference type="Proteomes" id="UP000657421">
    <property type="component" value="Unassembled WGS sequence"/>
</dbReference>
<name>A0ABR7N5W6_9FIRM</name>
<gene>
    <name evidence="3" type="ORF">H8716_00315</name>
</gene>